<dbReference type="InterPro" id="IPR001841">
    <property type="entry name" value="Znf_RING"/>
</dbReference>
<keyword evidence="1" id="KW-0862">Zinc</keyword>
<dbReference type="GO" id="GO:0008270">
    <property type="term" value="F:zinc ion binding"/>
    <property type="evidence" value="ECO:0007669"/>
    <property type="project" value="UniProtKB-KW"/>
</dbReference>
<organism evidence="4 5">
    <name type="scientific">Hymenoscyphus albidus</name>
    <dbReference type="NCBI Taxonomy" id="595503"/>
    <lineage>
        <taxon>Eukaryota</taxon>
        <taxon>Fungi</taxon>
        <taxon>Dikarya</taxon>
        <taxon>Ascomycota</taxon>
        <taxon>Pezizomycotina</taxon>
        <taxon>Leotiomycetes</taxon>
        <taxon>Helotiales</taxon>
        <taxon>Helotiaceae</taxon>
        <taxon>Hymenoscyphus</taxon>
    </lineage>
</organism>
<keyword evidence="1" id="KW-0479">Metal-binding</keyword>
<dbReference type="Proteomes" id="UP000701801">
    <property type="component" value="Unassembled WGS sequence"/>
</dbReference>
<evidence type="ECO:0000259" key="3">
    <source>
        <dbReference type="PROSITE" id="PS50089"/>
    </source>
</evidence>
<dbReference type="InterPro" id="IPR013083">
    <property type="entry name" value="Znf_RING/FYVE/PHD"/>
</dbReference>
<evidence type="ECO:0000256" key="2">
    <source>
        <dbReference type="SAM" id="MobiDB-lite"/>
    </source>
</evidence>
<reference evidence="4" key="1">
    <citation type="submission" date="2021-07" db="EMBL/GenBank/DDBJ databases">
        <authorList>
            <person name="Durling M."/>
        </authorList>
    </citation>
    <scope>NUCLEOTIDE SEQUENCE</scope>
</reference>
<dbReference type="AlphaFoldDB" id="A0A9N9PWH1"/>
<comment type="caution">
    <text evidence="4">The sequence shown here is derived from an EMBL/GenBank/DDBJ whole genome shotgun (WGS) entry which is preliminary data.</text>
</comment>
<dbReference type="SUPFAM" id="SSF57850">
    <property type="entry name" value="RING/U-box"/>
    <property type="match status" value="1"/>
</dbReference>
<feature type="domain" description="RING-type" evidence="3">
    <location>
        <begin position="35"/>
        <end position="87"/>
    </location>
</feature>
<dbReference type="PROSITE" id="PS50089">
    <property type="entry name" value="ZF_RING_2"/>
    <property type="match status" value="1"/>
</dbReference>
<dbReference type="EMBL" id="CAJVRM010000219">
    <property type="protein sequence ID" value="CAG8977473.1"/>
    <property type="molecule type" value="Genomic_DNA"/>
</dbReference>
<dbReference type="Gene3D" id="3.30.40.10">
    <property type="entry name" value="Zinc/RING finger domain, C3HC4 (zinc finger)"/>
    <property type="match status" value="1"/>
</dbReference>
<feature type="region of interest" description="Disordered" evidence="2">
    <location>
        <begin position="519"/>
        <end position="560"/>
    </location>
</feature>
<protein>
    <recommendedName>
        <fullName evidence="3">RING-type domain-containing protein</fullName>
    </recommendedName>
</protein>
<keyword evidence="1" id="KW-0863">Zinc-finger</keyword>
<evidence type="ECO:0000313" key="5">
    <source>
        <dbReference type="Proteomes" id="UP000701801"/>
    </source>
</evidence>
<proteinExistence type="predicted"/>
<sequence>MDQVRKLTSRIGALSFQEPSPASAVSPSPSEAYECELCTDTSVDSTLFPPVTRTCNHKPGVCQTCIQAWAKTVIENRQCLTSTCPICPEAMKDTDFQKHCQPDVFERYSDRALLEHLAQDPDFIVPQAKSMTTLEWLNLRDSFVWGAQVRAVSITKFLGTIGKPALNMMRTKKMVKDTPARSDALRNSFDSRTDTDNALHAEPGFREVEVVIISHVEMVSIPSSVLSTRHEDKRTLEMCTDPLIGACRTEFCWACGGEWLFGHTEDCRYRNAFNRLPRLPRLNHDPEENADARRAFLEVNAPPNAIRNPELDAVLRDLNQRRADRRRAREGQAAANDHQLGPIAAETAQWCARLETEIYGIALDPAQKRRQEARDSIQFNVLLNVPTRLTPHTPRVQPGLPELADRQRNAYPQGFTPLLHGPLQRPGEGRAATGFPPNALPIRSRALQELNQAPRRYLWALPRERPVNGEEAILPDGQRRRLPPDYLGRHVPEILESPLTGETPYGRERLEGRLAADRFEDERRERRERRLAADRVTDEQRERRERGFYPPYNTGPPYDATRLGAGGIRIMREQIGTRLDTPYIPPVIPVERARREPYNWMHAVRRAPHAER</sequence>
<gene>
    <name evidence="4" type="ORF">HYALB_00011822</name>
</gene>
<feature type="compositionally biased region" description="Basic and acidic residues" evidence="2">
    <location>
        <begin position="519"/>
        <end position="547"/>
    </location>
</feature>
<keyword evidence="5" id="KW-1185">Reference proteome</keyword>
<name>A0A9N9PWH1_9HELO</name>
<dbReference type="OrthoDB" id="1431934at2759"/>
<evidence type="ECO:0000313" key="4">
    <source>
        <dbReference type="EMBL" id="CAG8977473.1"/>
    </source>
</evidence>
<evidence type="ECO:0000256" key="1">
    <source>
        <dbReference type="PROSITE-ProRule" id="PRU00175"/>
    </source>
</evidence>
<accession>A0A9N9PWH1</accession>